<evidence type="ECO:0000313" key="2">
    <source>
        <dbReference type="EMBL" id="KQJ89033.1"/>
    </source>
</evidence>
<name>I1IMQ7_BRADI</name>
<evidence type="ECO:0000259" key="1">
    <source>
        <dbReference type="PROSITE" id="PS50181"/>
    </source>
</evidence>
<reference evidence="2 3" key="1">
    <citation type="journal article" date="2010" name="Nature">
        <title>Genome sequencing and analysis of the model grass Brachypodium distachyon.</title>
        <authorList>
            <consortium name="International Brachypodium Initiative"/>
        </authorList>
    </citation>
    <scope>NUCLEOTIDE SEQUENCE [LARGE SCALE GENOMIC DNA]</scope>
    <source>
        <strain evidence="2">Bd21</strain>
        <strain evidence="3">cv. Bd21</strain>
    </source>
</reference>
<dbReference type="InterPro" id="IPR032675">
    <property type="entry name" value="LRR_dom_sf"/>
</dbReference>
<organism evidence="3">
    <name type="scientific">Brachypodium distachyon</name>
    <name type="common">Purple false brome</name>
    <name type="synonym">Trachynia distachya</name>
    <dbReference type="NCBI Taxonomy" id="15368"/>
    <lineage>
        <taxon>Eukaryota</taxon>
        <taxon>Viridiplantae</taxon>
        <taxon>Streptophyta</taxon>
        <taxon>Embryophyta</taxon>
        <taxon>Tracheophyta</taxon>
        <taxon>Spermatophyta</taxon>
        <taxon>Magnoliopsida</taxon>
        <taxon>Liliopsida</taxon>
        <taxon>Poales</taxon>
        <taxon>Poaceae</taxon>
        <taxon>BOP clade</taxon>
        <taxon>Pooideae</taxon>
        <taxon>Stipodae</taxon>
        <taxon>Brachypodieae</taxon>
        <taxon>Brachypodium</taxon>
    </lineage>
</organism>
<dbReference type="SMART" id="SM00256">
    <property type="entry name" value="FBOX"/>
    <property type="match status" value="1"/>
</dbReference>
<dbReference type="Gramene" id="KQJ89033">
    <property type="protein sequence ID" value="KQJ89033"/>
    <property type="gene ID" value="BRADI_4g23090v3"/>
</dbReference>
<dbReference type="PANTHER" id="PTHR34223:SF111">
    <property type="entry name" value="F-BOX DOMAIN CONTAINING PROTEIN, EXPRESSED"/>
    <property type="match status" value="1"/>
</dbReference>
<gene>
    <name evidence="3" type="primary">LOC100844915</name>
    <name evidence="2" type="ORF">BRADI_4g23090v3</name>
</gene>
<dbReference type="InterPro" id="IPR053781">
    <property type="entry name" value="F-box_AtFBL13-like"/>
</dbReference>
<dbReference type="Proteomes" id="UP000008810">
    <property type="component" value="Chromosome 4"/>
</dbReference>
<dbReference type="EMBL" id="CM000883">
    <property type="protein sequence ID" value="KQJ89033.1"/>
    <property type="molecule type" value="Genomic_DNA"/>
</dbReference>
<accession>I1IMQ7</accession>
<dbReference type="Gene3D" id="3.80.10.10">
    <property type="entry name" value="Ribonuclease Inhibitor"/>
    <property type="match status" value="1"/>
</dbReference>
<protein>
    <recommendedName>
        <fullName evidence="1">F-box domain-containing protein</fullName>
    </recommendedName>
</protein>
<dbReference type="OrthoDB" id="603691at2759"/>
<keyword evidence="4" id="KW-1185">Reference proteome</keyword>
<dbReference type="InterPro" id="IPR036047">
    <property type="entry name" value="F-box-like_dom_sf"/>
</dbReference>
<dbReference type="InterPro" id="IPR053197">
    <property type="entry name" value="F-box_SCFL_complex_component"/>
</dbReference>
<dbReference type="AlphaFoldDB" id="I1IMQ7"/>
<dbReference type="Pfam" id="PF00646">
    <property type="entry name" value="F-box"/>
    <property type="match status" value="1"/>
</dbReference>
<dbReference type="eggNOG" id="ENOG502S2XD">
    <property type="taxonomic scope" value="Eukaryota"/>
</dbReference>
<dbReference type="InterPro" id="IPR001810">
    <property type="entry name" value="F-box_dom"/>
</dbReference>
<dbReference type="HOGENOM" id="CLU_003068_1_0_1"/>
<proteinExistence type="predicted"/>
<dbReference type="STRING" id="15368.I1IMQ7"/>
<dbReference type="SUPFAM" id="SSF52047">
    <property type="entry name" value="RNI-like"/>
    <property type="match status" value="1"/>
</dbReference>
<dbReference type="RefSeq" id="XP_014757584.1">
    <property type="nucleotide sequence ID" value="XM_014902098.2"/>
</dbReference>
<dbReference type="Gene3D" id="1.20.1280.50">
    <property type="match status" value="1"/>
</dbReference>
<dbReference type="RefSeq" id="XP_010237851.1">
    <property type="nucleotide sequence ID" value="XM_010239549.3"/>
</dbReference>
<dbReference type="SUPFAM" id="SSF81383">
    <property type="entry name" value="F-box domain"/>
    <property type="match status" value="1"/>
</dbReference>
<feature type="domain" description="F-box" evidence="1">
    <location>
        <begin position="19"/>
        <end position="74"/>
    </location>
</feature>
<reference evidence="3" key="3">
    <citation type="submission" date="2018-08" db="UniProtKB">
        <authorList>
            <consortium name="EnsemblPlants"/>
        </authorList>
    </citation>
    <scope>IDENTIFICATION</scope>
    <source>
        <strain evidence="3">cv. Bd21</strain>
    </source>
</reference>
<dbReference type="PROSITE" id="PS50181">
    <property type="entry name" value="FBOX"/>
    <property type="match status" value="1"/>
</dbReference>
<dbReference type="CDD" id="cd22160">
    <property type="entry name" value="F-box_AtFBL13-like"/>
    <property type="match status" value="1"/>
</dbReference>
<dbReference type="PANTHER" id="PTHR34223">
    <property type="entry name" value="OS11G0201299 PROTEIN"/>
    <property type="match status" value="1"/>
</dbReference>
<evidence type="ECO:0000313" key="4">
    <source>
        <dbReference type="Proteomes" id="UP000008810"/>
    </source>
</evidence>
<reference evidence="2" key="2">
    <citation type="submission" date="2017-06" db="EMBL/GenBank/DDBJ databases">
        <title>WGS assembly of Brachypodium distachyon.</title>
        <authorList>
            <consortium name="The International Brachypodium Initiative"/>
            <person name="Lucas S."/>
            <person name="Harmon-Smith M."/>
            <person name="Lail K."/>
            <person name="Tice H."/>
            <person name="Grimwood J."/>
            <person name="Bruce D."/>
            <person name="Barry K."/>
            <person name="Shu S."/>
            <person name="Lindquist E."/>
            <person name="Wang M."/>
            <person name="Pitluck S."/>
            <person name="Vogel J.P."/>
            <person name="Garvin D.F."/>
            <person name="Mockler T.C."/>
            <person name="Schmutz J."/>
            <person name="Rokhsar D."/>
            <person name="Bevan M.W."/>
        </authorList>
    </citation>
    <scope>NUCLEOTIDE SEQUENCE</scope>
    <source>
        <strain evidence="2">Bd21</strain>
    </source>
</reference>
<evidence type="ECO:0000313" key="3">
    <source>
        <dbReference type="EnsemblPlants" id="KQJ89033"/>
    </source>
</evidence>
<dbReference type="GeneID" id="100844915"/>
<dbReference type="KEGG" id="bdi:100844915"/>
<dbReference type="OMA" id="YAERWDG"/>
<sequence length="385" mass="43759">MARTRNGKRLKPDAGAGGADRISALPDELLHHMLSFLPARDAVRSCVLSSRWRDVWRSSPVVRITRSSDRWRSPQHLNKFVNGLLLLRRPVLLREFELETFRYIPRSIVRGVAAGGKFNDSEEPLRYVELWMAYAINFHVEVLRVWVRSLTRPLKLVQMPLASQHLTTLELECVVLCRRALDFSRCPVLEDLKMRSCRFTAVSKLSSPSVKRLCITNCQFDYQFRTCISAPGLVLLQLRSTSGWTPVLESMPLLVTASVALDIFCSDNSRHDDCGDCHSGACLNCYGVRDGSDKSVLLRGLSNATHLALEAELGVRVFKLDMTWCPTFSKLKTLVLDGWDLDSDFHTALLRFLEHAPILEKLTLELREERFMSIEEICSPVEQLV</sequence>
<dbReference type="EnsemblPlants" id="KQJ89033">
    <property type="protein sequence ID" value="KQJ89033"/>
    <property type="gene ID" value="BRADI_4g23090v3"/>
</dbReference>